<proteinExistence type="inferred from homology"/>
<name>A0ABW4L699_9MICO</name>
<evidence type="ECO:0000256" key="6">
    <source>
        <dbReference type="ARBA" id="ARBA00047665"/>
    </source>
</evidence>
<evidence type="ECO:0000256" key="7">
    <source>
        <dbReference type="HAMAP-Rule" id="MF_00259"/>
    </source>
</evidence>
<evidence type="ECO:0000256" key="3">
    <source>
        <dbReference type="ARBA" id="ARBA00022576"/>
    </source>
</evidence>
<dbReference type="Pfam" id="PF08669">
    <property type="entry name" value="GCV_T_C"/>
    <property type="match status" value="1"/>
</dbReference>
<dbReference type="InterPro" id="IPR013977">
    <property type="entry name" value="GcvT_C"/>
</dbReference>
<keyword evidence="11" id="KW-1185">Reference proteome</keyword>
<dbReference type="PIRSF" id="PIRSF006487">
    <property type="entry name" value="GcvT"/>
    <property type="match status" value="1"/>
</dbReference>
<dbReference type="InterPro" id="IPR028896">
    <property type="entry name" value="GcvT/YgfZ/DmdA"/>
</dbReference>
<evidence type="ECO:0000313" key="11">
    <source>
        <dbReference type="Proteomes" id="UP001597277"/>
    </source>
</evidence>
<reference evidence="11" key="1">
    <citation type="journal article" date="2019" name="Int. J. Syst. Evol. Microbiol.">
        <title>The Global Catalogue of Microorganisms (GCM) 10K type strain sequencing project: providing services to taxonomists for standard genome sequencing and annotation.</title>
        <authorList>
            <consortium name="The Broad Institute Genomics Platform"/>
            <consortium name="The Broad Institute Genome Sequencing Center for Infectious Disease"/>
            <person name="Wu L."/>
            <person name="Ma J."/>
        </authorList>
    </citation>
    <scope>NUCLEOTIDE SEQUENCE [LARGE SCALE GENOMIC DNA]</scope>
    <source>
        <strain evidence="11">JCM 17130</strain>
    </source>
</reference>
<keyword evidence="4 7" id="KW-0808">Transferase</keyword>
<dbReference type="GO" id="GO:0004047">
    <property type="term" value="F:aminomethyltransferase activity"/>
    <property type="evidence" value="ECO:0007669"/>
    <property type="project" value="UniProtKB-EC"/>
</dbReference>
<comment type="function">
    <text evidence="7">The glycine cleavage system catalyzes the degradation of glycine.</text>
</comment>
<dbReference type="Gene3D" id="2.40.30.110">
    <property type="entry name" value="Aminomethyltransferase beta-barrel domains"/>
    <property type="match status" value="1"/>
</dbReference>
<comment type="catalytic activity">
    <reaction evidence="6 7">
        <text>N(6)-[(R)-S(8)-aminomethyldihydrolipoyl]-L-lysyl-[protein] + (6S)-5,6,7,8-tetrahydrofolate = N(6)-[(R)-dihydrolipoyl]-L-lysyl-[protein] + (6R)-5,10-methylene-5,6,7,8-tetrahydrofolate + NH4(+)</text>
        <dbReference type="Rhea" id="RHEA:16945"/>
        <dbReference type="Rhea" id="RHEA-COMP:10475"/>
        <dbReference type="Rhea" id="RHEA-COMP:10492"/>
        <dbReference type="ChEBI" id="CHEBI:15636"/>
        <dbReference type="ChEBI" id="CHEBI:28938"/>
        <dbReference type="ChEBI" id="CHEBI:57453"/>
        <dbReference type="ChEBI" id="CHEBI:83100"/>
        <dbReference type="ChEBI" id="CHEBI:83143"/>
        <dbReference type="EC" id="2.1.2.10"/>
    </reaction>
</comment>
<dbReference type="Proteomes" id="UP001597277">
    <property type="component" value="Unassembled WGS sequence"/>
</dbReference>
<organism evidence="10 11">
    <name type="scientific">Georgenia deserti</name>
    <dbReference type="NCBI Taxonomy" id="2093781"/>
    <lineage>
        <taxon>Bacteria</taxon>
        <taxon>Bacillati</taxon>
        <taxon>Actinomycetota</taxon>
        <taxon>Actinomycetes</taxon>
        <taxon>Micrococcales</taxon>
        <taxon>Bogoriellaceae</taxon>
        <taxon>Georgenia</taxon>
    </lineage>
</organism>
<dbReference type="EMBL" id="JBHUEE010000008">
    <property type="protein sequence ID" value="MFD1719103.1"/>
    <property type="molecule type" value="Genomic_DNA"/>
</dbReference>
<dbReference type="EC" id="2.1.2.10" evidence="2 7"/>
<evidence type="ECO:0000256" key="2">
    <source>
        <dbReference type="ARBA" id="ARBA00012616"/>
    </source>
</evidence>
<dbReference type="InterPro" id="IPR006222">
    <property type="entry name" value="GCVT_N"/>
</dbReference>
<dbReference type="InterPro" id="IPR027266">
    <property type="entry name" value="TrmE/GcvT-like"/>
</dbReference>
<dbReference type="InterPro" id="IPR006223">
    <property type="entry name" value="GcvT"/>
</dbReference>
<keyword evidence="3 7" id="KW-0032">Aminotransferase</keyword>
<dbReference type="Gene3D" id="4.10.1250.10">
    <property type="entry name" value="Aminomethyltransferase fragment"/>
    <property type="match status" value="1"/>
</dbReference>
<dbReference type="SUPFAM" id="SSF101790">
    <property type="entry name" value="Aminomethyltransferase beta-barrel domain"/>
    <property type="match status" value="1"/>
</dbReference>
<dbReference type="InterPro" id="IPR022903">
    <property type="entry name" value="GcvT_bac"/>
</dbReference>
<dbReference type="PANTHER" id="PTHR43757">
    <property type="entry name" value="AMINOMETHYLTRANSFERASE"/>
    <property type="match status" value="1"/>
</dbReference>
<dbReference type="RefSeq" id="WP_388008716.1">
    <property type="nucleotide sequence ID" value="NZ_JBHUEE010000008.1"/>
</dbReference>
<comment type="similarity">
    <text evidence="1 7">Belongs to the GcvT family.</text>
</comment>
<comment type="caution">
    <text evidence="10">The sequence shown here is derived from an EMBL/GenBank/DDBJ whole genome shotgun (WGS) entry which is preliminary data.</text>
</comment>
<evidence type="ECO:0000259" key="9">
    <source>
        <dbReference type="Pfam" id="PF08669"/>
    </source>
</evidence>
<accession>A0ABW4L699</accession>
<feature type="domain" description="GCVT N-terminal" evidence="8">
    <location>
        <begin position="31"/>
        <end position="289"/>
    </location>
</feature>
<evidence type="ECO:0000256" key="5">
    <source>
        <dbReference type="ARBA" id="ARBA00031395"/>
    </source>
</evidence>
<feature type="domain" description="Aminomethyltransferase C-terminal" evidence="9">
    <location>
        <begin position="310"/>
        <end position="385"/>
    </location>
</feature>
<evidence type="ECO:0000256" key="1">
    <source>
        <dbReference type="ARBA" id="ARBA00008609"/>
    </source>
</evidence>
<dbReference type="InterPro" id="IPR029043">
    <property type="entry name" value="GcvT/YgfZ_C"/>
</dbReference>
<dbReference type="Pfam" id="PF01571">
    <property type="entry name" value="GCV_T"/>
    <property type="match status" value="1"/>
</dbReference>
<gene>
    <name evidence="7 10" type="primary">gcvT</name>
    <name evidence="10" type="ORF">ACFSE6_14755</name>
</gene>
<comment type="subunit">
    <text evidence="7">The glycine cleavage system is composed of four proteins: P, T, L and H.</text>
</comment>
<evidence type="ECO:0000259" key="8">
    <source>
        <dbReference type="Pfam" id="PF01571"/>
    </source>
</evidence>
<dbReference type="NCBIfam" id="NF001567">
    <property type="entry name" value="PRK00389.1"/>
    <property type="match status" value="1"/>
</dbReference>
<dbReference type="PANTHER" id="PTHR43757:SF2">
    <property type="entry name" value="AMINOMETHYLTRANSFERASE, MITOCHONDRIAL"/>
    <property type="match status" value="1"/>
</dbReference>
<sequence>MADLPAAWRAGPTPTEPQMLDENLETLRTPLHAVHTGAGATMTSFAGWEMPLRYTSDLAEHAVVRRRAGLFDLSHMGQIEISGPGAAAGLDHALVTRPSSMPVGRARYSMMVAQDGGILDDLIVYRLAETDYLVVANAANRTVVLDELTARSGEQVHVADRTTARALIAVQGPASPRVLAAVTTLEDGARPDELRYYTARSGTVAGVPALVARTGYTGETGFEISVPAPSAAAVWQALSVAGESEGLQACGLACRDTLRLEAGMPLYGHELRRDITPDEAGQGRLVDLDHDFVGRDALVARRQAPTGIALVGLVGEGRRAARAGSTLHDDTGQIGTVTSGVLAPTLGHPIAMALADATRVTTGTSLQVEVRGRRQPMTVVDLPFYRRPR</sequence>
<dbReference type="SUPFAM" id="SSF103025">
    <property type="entry name" value="Folate-binding domain"/>
    <property type="match status" value="1"/>
</dbReference>
<dbReference type="Gene3D" id="3.30.70.1400">
    <property type="entry name" value="Aminomethyltransferase beta-barrel domains"/>
    <property type="match status" value="1"/>
</dbReference>
<evidence type="ECO:0000256" key="4">
    <source>
        <dbReference type="ARBA" id="ARBA00022679"/>
    </source>
</evidence>
<evidence type="ECO:0000313" key="10">
    <source>
        <dbReference type="EMBL" id="MFD1719103.1"/>
    </source>
</evidence>
<dbReference type="NCBIfam" id="TIGR00528">
    <property type="entry name" value="gcvT"/>
    <property type="match status" value="1"/>
</dbReference>
<dbReference type="Gene3D" id="3.30.1360.120">
    <property type="entry name" value="Probable tRNA modification gtpase trme, domain 1"/>
    <property type="match status" value="1"/>
</dbReference>
<protein>
    <recommendedName>
        <fullName evidence="2 7">Aminomethyltransferase</fullName>
        <ecNumber evidence="2 7">2.1.2.10</ecNumber>
    </recommendedName>
    <alternativeName>
        <fullName evidence="5 7">Glycine cleavage system T protein</fullName>
    </alternativeName>
</protein>
<dbReference type="HAMAP" id="MF_00259">
    <property type="entry name" value="GcvT"/>
    <property type="match status" value="1"/>
</dbReference>